<dbReference type="EMBL" id="BRPK01000019">
    <property type="protein sequence ID" value="GLB45052.1"/>
    <property type="molecule type" value="Genomic_DNA"/>
</dbReference>
<dbReference type="Proteomes" id="UP001063166">
    <property type="component" value="Unassembled WGS sequence"/>
</dbReference>
<evidence type="ECO:0000313" key="2">
    <source>
        <dbReference type="Proteomes" id="UP001063166"/>
    </source>
</evidence>
<accession>A0A9P3PXW4</accession>
<gene>
    <name evidence="1" type="ORF">LshimejAT787_1901300</name>
</gene>
<comment type="caution">
    <text evidence="1">The sequence shown here is derived from an EMBL/GenBank/DDBJ whole genome shotgun (WGS) entry which is preliminary data.</text>
</comment>
<organism evidence="1 2">
    <name type="scientific">Lyophyllum shimeji</name>
    <name type="common">Hon-shimeji</name>
    <name type="synonym">Tricholoma shimeji</name>
    <dbReference type="NCBI Taxonomy" id="47721"/>
    <lineage>
        <taxon>Eukaryota</taxon>
        <taxon>Fungi</taxon>
        <taxon>Dikarya</taxon>
        <taxon>Basidiomycota</taxon>
        <taxon>Agaricomycotina</taxon>
        <taxon>Agaricomycetes</taxon>
        <taxon>Agaricomycetidae</taxon>
        <taxon>Agaricales</taxon>
        <taxon>Tricholomatineae</taxon>
        <taxon>Lyophyllaceae</taxon>
        <taxon>Lyophyllum</taxon>
    </lineage>
</organism>
<protein>
    <submittedName>
        <fullName evidence="1">Uncharacterized protein</fullName>
    </submittedName>
</protein>
<proteinExistence type="predicted"/>
<keyword evidence="2" id="KW-1185">Reference proteome</keyword>
<name>A0A9P3PXW4_LYOSH</name>
<sequence>MLRIRHGSLLFRKSPSRNRAHSQAQYRWAGHSEKLCWRYTGLEMARERDHKYSVIHVVRVVRSCSSSGPSTFSDAVLPSFDTDRNQECRWMYQNAQPVKM</sequence>
<dbReference type="AlphaFoldDB" id="A0A9P3PXW4"/>
<reference evidence="1" key="1">
    <citation type="submission" date="2022-07" db="EMBL/GenBank/DDBJ databases">
        <title>The genome of Lyophyllum shimeji provides insight into the initial evolution of ectomycorrhizal fungal genome.</title>
        <authorList>
            <person name="Kobayashi Y."/>
            <person name="Shibata T."/>
            <person name="Hirakawa H."/>
            <person name="Shigenobu S."/>
            <person name="Nishiyama T."/>
            <person name="Yamada A."/>
            <person name="Hasebe M."/>
            <person name="Kawaguchi M."/>
        </authorList>
    </citation>
    <scope>NUCLEOTIDE SEQUENCE</scope>
    <source>
        <strain evidence="1">AT787</strain>
    </source>
</reference>
<evidence type="ECO:0000313" key="1">
    <source>
        <dbReference type="EMBL" id="GLB45052.1"/>
    </source>
</evidence>